<evidence type="ECO:0000313" key="2">
    <source>
        <dbReference type="Proteomes" id="UP001488805"/>
    </source>
</evidence>
<proteinExistence type="predicted"/>
<evidence type="ECO:0000313" key="1">
    <source>
        <dbReference type="EMBL" id="KAK9540124.1"/>
    </source>
</evidence>
<name>A0AAW1FYZ7_ZOAVI</name>
<dbReference type="Proteomes" id="UP001488805">
    <property type="component" value="Unassembled WGS sequence"/>
</dbReference>
<protein>
    <submittedName>
        <fullName evidence="1">Uncharacterized protein</fullName>
    </submittedName>
</protein>
<reference evidence="1 2" key="1">
    <citation type="journal article" date="2024" name="Genome Biol. Evol.">
        <title>Chromosome-level genome assembly of the viviparous eelpout Zoarces viviparus.</title>
        <authorList>
            <person name="Fuhrmann N."/>
            <person name="Brasseur M.V."/>
            <person name="Bakowski C.E."/>
            <person name="Podsiadlowski L."/>
            <person name="Prost S."/>
            <person name="Krehenwinkel H."/>
            <person name="Mayer C."/>
        </authorList>
    </citation>
    <scope>NUCLEOTIDE SEQUENCE [LARGE SCALE GENOMIC DNA]</scope>
    <source>
        <strain evidence="1">NO-MEL_2022_Ind0_liver</strain>
    </source>
</reference>
<dbReference type="AlphaFoldDB" id="A0AAW1FYZ7"/>
<accession>A0AAW1FYZ7</accession>
<comment type="caution">
    <text evidence="1">The sequence shown here is derived from an EMBL/GenBank/DDBJ whole genome shotgun (WGS) entry which is preliminary data.</text>
</comment>
<gene>
    <name evidence="1" type="ORF">VZT92_002593</name>
</gene>
<keyword evidence="2" id="KW-1185">Reference proteome</keyword>
<dbReference type="EMBL" id="JBCEZU010000013">
    <property type="protein sequence ID" value="KAK9540124.1"/>
    <property type="molecule type" value="Genomic_DNA"/>
</dbReference>
<sequence>MQRAADGFLCVCEELPKPTSTEEADKLRPLCRWGRDPPPPLGWWVERVVSRGGGGREEDVTVLTGSQTHWGAESGSVVCGGSGSSWDDGFG</sequence>
<organism evidence="1 2">
    <name type="scientific">Zoarces viviparus</name>
    <name type="common">Viviparous eelpout</name>
    <name type="synonym">Blennius viviparus</name>
    <dbReference type="NCBI Taxonomy" id="48416"/>
    <lineage>
        <taxon>Eukaryota</taxon>
        <taxon>Metazoa</taxon>
        <taxon>Chordata</taxon>
        <taxon>Craniata</taxon>
        <taxon>Vertebrata</taxon>
        <taxon>Euteleostomi</taxon>
        <taxon>Actinopterygii</taxon>
        <taxon>Neopterygii</taxon>
        <taxon>Teleostei</taxon>
        <taxon>Neoteleostei</taxon>
        <taxon>Acanthomorphata</taxon>
        <taxon>Eupercaria</taxon>
        <taxon>Perciformes</taxon>
        <taxon>Cottioidei</taxon>
        <taxon>Zoarcales</taxon>
        <taxon>Zoarcidae</taxon>
        <taxon>Zoarcinae</taxon>
        <taxon>Zoarces</taxon>
    </lineage>
</organism>